<evidence type="ECO:0000259" key="1">
    <source>
        <dbReference type="Pfam" id="PF13460"/>
    </source>
</evidence>
<dbReference type="EMBL" id="BAAANN010000055">
    <property type="protein sequence ID" value="GAA1990531.1"/>
    <property type="molecule type" value="Genomic_DNA"/>
</dbReference>
<evidence type="ECO:0000313" key="3">
    <source>
        <dbReference type="Proteomes" id="UP001501116"/>
    </source>
</evidence>
<dbReference type="Pfam" id="PF13460">
    <property type="entry name" value="NAD_binding_10"/>
    <property type="match status" value="1"/>
</dbReference>
<organism evidence="2 3">
    <name type="scientific">Amycolatopsis minnesotensis</name>
    <dbReference type="NCBI Taxonomy" id="337894"/>
    <lineage>
        <taxon>Bacteria</taxon>
        <taxon>Bacillati</taxon>
        <taxon>Actinomycetota</taxon>
        <taxon>Actinomycetes</taxon>
        <taxon>Pseudonocardiales</taxon>
        <taxon>Pseudonocardiaceae</taxon>
        <taxon>Amycolatopsis</taxon>
    </lineage>
</organism>
<dbReference type="InterPro" id="IPR016040">
    <property type="entry name" value="NAD(P)-bd_dom"/>
</dbReference>
<dbReference type="PANTHER" id="PTHR43162:SF1">
    <property type="entry name" value="PRESTALK A DIFFERENTIATION PROTEIN A"/>
    <property type="match status" value="1"/>
</dbReference>
<dbReference type="InterPro" id="IPR036291">
    <property type="entry name" value="NAD(P)-bd_dom_sf"/>
</dbReference>
<reference evidence="3" key="1">
    <citation type="journal article" date="2019" name="Int. J. Syst. Evol. Microbiol.">
        <title>The Global Catalogue of Microorganisms (GCM) 10K type strain sequencing project: providing services to taxonomists for standard genome sequencing and annotation.</title>
        <authorList>
            <consortium name="The Broad Institute Genomics Platform"/>
            <consortium name="The Broad Institute Genome Sequencing Center for Infectious Disease"/>
            <person name="Wu L."/>
            <person name="Ma J."/>
        </authorList>
    </citation>
    <scope>NUCLEOTIDE SEQUENCE [LARGE SCALE GENOMIC DNA]</scope>
    <source>
        <strain evidence="3">JCM 14545</strain>
    </source>
</reference>
<feature type="domain" description="NAD(P)-binding" evidence="1">
    <location>
        <begin position="7"/>
        <end position="182"/>
    </location>
</feature>
<proteinExistence type="predicted"/>
<accession>A0ABP5E5Y9</accession>
<dbReference type="RefSeq" id="WP_344431046.1">
    <property type="nucleotide sequence ID" value="NZ_BAAANN010000055.1"/>
</dbReference>
<dbReference type="Gene3D" id="3.40.50.720">
    <property type="entry name" value="NAD(P)-binding Rossmann-like Domain"/>
    <property type="match status" value="1"/>
</dbReference>
<dbReference type="SUPFAM" id="SSF51735">
    <property type="entry name" value="NAD(P)-binding Rossmann-fold domains"/>
    <property type="match status" value="1"/>
</dbReference>
<keyword evidence="3" id="KW-1185">Reference proteome</keyword>
<dbReference type="Proteomes" id="UP001501116">
    <property type="component" value="Unassembled WGS sequence"/>
</dbReference>
<dbReference type="InterPro" id="IPR051604">
    <property type="entry name" value="Ergot_Alk_Oxidoreductase"/>
</dbReference>
<name>A0ABP5E5Y9_9PSEU</name>
<gene>
    <name evidence="2" type="ORF">GCM10009754_81180</name>
</gene>
<sequence length="283" mass="29782">MTVLVSGATGKIGRELVPMLLDRGTAVRALTRDPASARVDPRAETVKADLDDPATLPPVLDGVDAVFVLTNGHRGEGLAQETHLATAAAKAGAGRLVKLSTTGVHFGGTDQISAGHRAAEEVIRTAGPSWTILQPGGFMDNRLWWAKTAREENAVHVFEAEGASVMIHARDIAAVAAEALTGPGHEGRTYQLTGGEVLTPADQAAALSAAVGRRLDLVVDTEADLWAQFQAKGWPRESFDGFVALKRGASGREAIVFDTVEALLGRAPLTFARWCTENAATFG</sequence>
<dbReference type="PANTHER" id="PTHR43162">
    <property type="match status" value="1"/>
</dbReference>
<comment type="caution">
    <text evidence="2">The sequence shown here is derived from an EMBL/GenBank/DDBJ whole genome shotgun (WGS) entry which is preliminary data.</text>
</comment>
<evidence type="ECO:0000313" key="2">
    <source>
        <dbReference type="EMBL" id="GAA1990531.1"/>
    </source>
</evidence>
<protein>
    <submittedName>
        <fullName evidence="2">NAD(P)H-binding protein</fullName>
    </submittedName>
</protein>